<organism evidence="1">
    <name type="scientific">Camelus bactrianus</name>
    <name type="common">Bactrian camel</name>
    <dbReference type="NCBI Taxonomy" id="9837"/>
    <lineage>
        <taxon>Eukaryota</taxon>
        <taxon>Metazoa</taxon>
        <taxon>Chordata</taxon>
        <taxon>Craniata</taxon>
        <taxon>Vertebrata</taxon>
        <taxon>Euteleostomi</taxon>
        <taxon>Mammalia</taxon>
        <taxon>Eutheria</taxon>
        <taxon>Laurasiatheria</taxon>
        <taxon>Artiodactyla</taxon>
        <taxon>Tylopoda</taxon>
        <taxon>Camelidae</taxon>
        <taxon>Camelus</taxon>
    </lineage>
</organism>
<evidence type="ECO:0000313" key="1">
    <source>
        <dbReference type="RefSeq" id="XP_045378720.1"/>
    </source>
</evidence>
<reference evidence="1" key="1">
    <citation type="submission" date="2025-08" db="UniProtKB">
        <authorList>
            <consortium name="RefSeq"/>
        </authorList>
    </citation>
    <scope>IDENTIFICATION</scope>
    <source>
        <tissue evidence="1">Blood</tissue>
    </source>
</reference>
<name>A0A9W3GGU3_CAMBA</name>
<proteinExistence type="predicted"/>
<dbReference type="CTD" id="219348"/>
<dbReference type="PANTHER" id="PTHR37355:SF1">
    <property type="entry name" value="PLACENTA-SPECIFIC PROTEIN 9"/>
    <property type="match status" value="1"/>
</dbReference>
<dbReference type="AlphaFoldDB" id="A0A9W3GGU3"/>
<sequence length="96" mass="10464">MEHSPPGPHCDKTCFPTAAEPFIPSHGDPARATGCDKHMAIHSRLDVLEETVEKTVEHLEAEVKGLLGQLEELAWNLPPGPFSPIPDLLGDGDDRF</sequence>
<accession>A0A9W3GGU3</accession>
<dbReference type="Pfam" id="PF15205">
    <property type="entry name" value="PLAC9"/>
    <property type="match status" value="1"/>
</dbReference>
<dbReference type="RefSeq" id="XP_045378720.1">
    <property type="nucleotide sequence ID" value="XM_045522764.1"/>
</dbReference>
<protein>
    <submittedName>
        <fullName evidence="1">Placenta-specific protein 9</fullName>
    </submittedName>
</protein>
<dbReference type="InterPro" id="IPR027941">
    <property type="entry name" value="PLAC9"/>
</dbReference>
<dbReference type="PANTHER" id="PTHR37355">
    <property type="entry name" value="PLACENTA-SPECIFIC PROTEIN 9"/>
    <property type="match status" value="1"/>
</dbReference>
<gene>
    <name evidence="1" type="primary">PLAC9</name>
</gene>